<evidence type="ECO:0000256" key="4">
    <source>
        <dbReference type="ARBA" id="ARBA00022989"/>
    </source>
</evidence>
<dbReference type="EMBL" id="NSKD01000003">
    <property type="protein sequence ID" value="PAU80706.1"/>
    <property type="molecule type" value="Genomic_DNA"/>
</dbReference>
<dbReference type="Pfam" id="PF04977">
    <property type="entry name" value="DivIC"/>
    <property type="match status" value="1"/>
</dbReference>
<name>A0A2A2F5I7_9GAMM</name>
<gene>
    <name evidence="7" type="primary">ftsB</name>
    <name evidence="8" type="ORF">CK501_09855</name>
</gene>
<dbReference type="InterPro" id="IPR007060">
    <property type="entry name" value="FtsL/DivIC"/>
</dbReference>
<keyword evidence="6 7" id="KW-0131">Cell cycle</keyword>
<reference evidence="8 9" key="1">
    <citation type="submission" date="2017-08" db="EMBL/GenBank/DDBJ databases">
        <title>Halovibrio sewagensis sp. nov., isolated from wastewater of high salinity.</title>
        <authorList>
            <person name="Dong X."/>
            <person name="Zhang G."/>
        </authorList>
    </citation>
    <scope>NUCLEOTIDE SEQUENCE [LARGE SCALE GENOMIC DNA]</scope>
    <source>
        <strain evidence="8 9">YL5-2</strain>
    </source>
</reference>
<evidence type="ECO:0000256" key="1">
    <source>
        <dbReference type="ARBA" id="ARBA00022475"/>
    </source>
</evidence>
<comment type="subunit">
    <text evidence="7">Part of a complex composed of FtsB, FtsL and FtsQ.</text>
</comment>
<evidence type="ECO:0000313" key="8">
    <source>
        <dbReference type="EMBL" id="PAU80706.1"/>
    </source>
</evidence>
<dbReference type="RefSeq" id="WP_077530768.1">
    <property type="nucleotide sequence ID" value="NZ_NSKD01000003.1"/>
</dbReference>
<evidence type="ECO:0000313" key="9">
    <source>
        <dbReference type="Proteomes" id="UP000218896"/>
    </source>
</evidence>
<evidence type="ECO:0000256" key="3">
    <source>
        <dbReference type="ARBA" id="ARBA00022692"/>
    </source>
</evidence>
<evidence type="ECO:0000256" key="5">
    <source>
        <dbReference type="ARBA" id="ARBA00023136"/>
    </source>
</evidence>
<keyword evidence="2 7" id="KW-0132">Cell division</keyword>
<feature type="topological domain" description="Cytoplasmic" evidence="7">
    <location>
        <begin position="1"/>
        <end position="3"/>
    </location>
</feature>
<dbReference type="PANTHER" id="PTHR37485">
    <property type="entry name" value="CELL DIVISION PROTEIN FTSB"/>
    <property type="match status" value="1"/>
</dbReference>
<comment type="similarity">
    <text evidence="7">Belongs to the FtsB family.</text>
</comment>
<dbReference type="GO" id="GO:0030428">
    <property type="term" value="C:cell septum"/>
    <property type="evidence" value="ECO:0007669"/>
    <property type="project" value="TreeGrafter"/>
</dbReference>
<keyword evidence="3 7" id="KW-0812">Transmembrane</keyword>
<dbReference type="GO" id="GO:0043093">
    <property type="term" value="P:FtsZ-dependent cytokinesis"/>
    <property type="evidence" value="ECO:0007669"/>
    <property type="project" value="UniProtKB-UniRule"/>
</dbReference>
<comment type="subcellular location">
    <subcellularLocation>
        <location evidence="7">Cell inner membrane</location>
        <topology evidence="7">Single-pass type II membrane protein</topology>
    </subcellularLocation>
    <text evidence="7">Localizes to the division septum.</text>
</comment>
<proteinExistence type="inferred from homology"/>
<dbReference type="Proteomes" id="UP000218896">
    <property type="component" value="Unassembled WGS sequence"/>
</dbReference>
<dbReference type="AlphaFoldDB" id="A0A2A2F5I7"/>
<dbReference type="OrthoDB" id="7061211at2"/>
<keyword evidence="4 7" id="KW-1133">Transmembrane helix</keyword>
<keyword evidence="9" id="KW-1185">Reference proteome</keyword>
<comment type="function">
    <text evidence="7">Essential cell division protein. May link together the upstream cell division proteins, which are predominantly cytoplasmic, with the downstream cell division proteins, which are predominantly periplasmic.</text>
</comment>
<dbReference type="HAMAP" id="MF_00599">
    <property type="entry name" value="FtsB"/>
    <property type="match status" value="1"/>
</dbReference>
<keyword evidence="5 7" id="KW-0472">Membrane</keyword>
<dbReference type="GO" id="GO:0005886">
    <property type="term" value="C:plasma membrane"/>
    <property type="evidence" value="ECO:0007669"/>
    <property type="project" value="UniProtKB-SubCell"/>
</dbReference>
<organism evidence="8 9">
    <name type="scientific">Halovibrio salipaludis</name>
    <dbReference type="NCBI Taxonomy" id="2032626"/>
    <lineage>
        <taxon>Bacteria</taxon>
        <taxon>Pseudomonadati</taxon>
        <taxon>Pseudomonadota</taxon>
        <taxon>Gammaproteobacteria</taxon>
        <taxon>Oceanospirillales</taxon>
        <taxon>Halomonadaceae</taxon>
        <taxon>Halovibrio</taxon>
    </lineage>
</organism>
<dbReference type="PANTHER" id="PTHR37485:SF1">
    <property type="entry name" value="CELL DIVISION PROTEIN FTSB"/>
    <property type="match status" value="1"/>
</dbReference>
<sequence length="90" mass="10372">MKWLWGIMAVLTLLLQVRLWAGENSLPHAWALQEQIDEQKTINAGLRHRNEELFAEVNNLGDGTRAIEERARRDLGMIGEDETFFLVVEP</sequence>
<evidence type="ECO:0000256" key="2">
    <source>
        <dbReference type="ARBA" id="ARBA00022618"/>
    </source>
</evidence>
<keyword evidence="1 7" id="KW-1003">Cell membrane</keyword>
<feature type="topological domain" description="Periplasmic" evidence="7">
    <location>
        <begin position="22"/>
        <end position="90"/>
    </location>
</feature>
<keyword evidence="7" id="KW-0997">Cell inner membrane</keyword>
<evidence type="ECO:0000256" key="6">
    <source>
        <dbReference type="ARBA" id="ARBA00023306"/>
    </source>
</evidence>
<evidence type="ECO:0000256" key="7">
    <source>
        <dbReference type="HAMAP-Rule" id="MF_00599"/>
    </source>
</evidence>
<dbReference type="InterPro" id="IPR023081">
    <property type="entry name" value="Cell_div_FtsB"/>
</dbReference>
<accession>A0A2A2F5I7</accession>
<dbReference type="GO" id="GO:0032153">
    <property type="term" value="C:cell division site"/>
    <property type="evidence" value="ECO:0007669"/>
    <property type="project" value="UniProtKB-UniRule"/>
</dbReference>
<protein>
    <recommendedName>
        <fullName evidence="7">Cell division protein FtsB</fullName>
    </recommendedName>
</protein>
<comment type="caution">
    <text evidence="8">The sequence shown here is derived from an EMBL/GenBank/DDBJ whole genome shotgun (WGS) entry which is preliminary data.</text>
</comment>